<evidence type="ECO:0000313" key="2">
    <source>
        <dbReference type="EMBL" id="MBX28639.1"/>
    </source>
</evidence>
<keyword evidence="1" id="KW-0812">Transmembrane</keyword>
<protein>
    <submittedName>
        <fullName evidence="2">Uncharacterized protein</fullName>
    </submittedName>
</protein>
<proteinExistence type="predicted"/>
<keyword evidence="1" id="KW-1133">Transmembrane helix</keyword>
<feature type="transmembrane region" description="Helical" evidence="1">
    <location>
        <begin position="81"/>
        <end position="100"/>
    </location>
</feature>
<dbReference type="EMBL" id="GGEC01048155">
    <property type="protein sequence ID" value="MBX28639.1"/>
    <property type="molecule type" value="Transcribed_RNA"/>
</dbReference>
<organism evidence="2">
    <name type="scientific">Rhizophora mucronata</name>
    <name type="common">Asiatic mangrove</name>
    <dbReference type="NCBI Taxonomy" id="61149"/>
    <lineage>
        <taxon>Eukaryota</taxon>
        <taxon>Viridiplantae</taxon>
        <taxon>Streptophyta</taxon>
        <taxon>Embryophyta</taxon>
        <taxon>Tracheophyta</taxon>
        <taxon>Spermatophyta</taxon>
        <taxon>Magnoliopsida</taxon>
        <taxon>eudicotyledons</taxon>
        <taxon>Gunneridae</taxon>
        <taxon>Pentapetalae</taxon>
        <taxon>rosids</taxon>
        <taxon>fabids</taxon>
        <taxon>Malpighiales</taxon>
        <taxon>Rhizophoraceae</taxon>
        <taxon>Rhizophora</taxon>
    </lineage>
</organism>
<dbReference type="AlphaFoldDB" id="A0A2P2MEG1"/>
<dbReference type="PROSITE" id="PS51257">
    <property type="entry name" value="PROKAR_LIPOPROTEIN"/>
    <property type="match status" value="1"/>
</dbReference>
<name>A0A2P2MEG1_RHIMU</name>
<reference evidence="2" key="1">
    <citation type="submission" date="2018-02" db="EMBL/GenBank/DDBJ databases">
        <title>Rhizophora mucronata_Transcriptome.</title>
        <authorList>
            <person name="Meera S.P."/>
            <person name="Sreeshan A."/>
            <person name="Augustine A."/>
        </authorList>
    </citation>
    <scope>NUCLEOTIDE SEQUENCE</scope>
    <source>
        <tissue evidence="2">Leaf</tissue>
    </source>
</reference>
<accession>A0A2P2MEG1</accession>
<feature type="transmembrane region" description="Helical" evidence="1">
    <location>
        <begin position="12"/>
        <end position="34"/>
    </location>
</feature>
<keyword evidence="1" id="KW-0472">Membrane</keyword>
<sequence>MVSFFTKLKCYVFFVGIFFFSCILIVVTVDSQIYERFEASSLEDADDARLEYFTKKVWQIAPFLIYGTFNRVSSGGLCIQIGWSYLHAALAAYMPFYLYINRIHKDKWTCKQAMLHVNNPPIQIVVYIRPMQSACRIWNLTC</sequence>
<evidence type="ECO:0000256" key="1">
    <source>
        <dbReference type="SAM" id="Phobius"/>
    </source>
</evidence>